<evidence type="ECO:0000256" key="1">
    <source>
        <dbReference type="SAM" id="Coils"/>
    </source>
</evidence>
<protein>
    <submittedName>
        <fullName evidence="2">Uncharacterized protein</fullName>
    </submittedName>
</protein>
<accession>A0A9D4GGV1</accession>
<feature type="coiled-coil region" evidence="1">
    <location>
        <begin position="18"/>
        <end position="45"/>
    </location>
</feature>
<reference evidence="2" key="1">
    <citation type="journal article" date="2019" name="bioRxiv">
        <title>The Genome of the Zebra Mussel, Dreissena polymorpha: A Resource for Invasive Species Research.</title>
        <authorList>
            <person name="McCartney M.A."/>
            <person name="Auch B."/>
            <person name="Kono T."/>
            <person name="Mallez S."/>
            <person name="Zhang Y."/>
            <person name="Obille A."/>
            <person name="Becker A."/>
            <person name="Abrahante J.E."/>
            <person name="Garbe J."/>
            <person name="Badalamenti J.P."/>
            <person name="Herman A."/>
            <person name="Mangelson H."/>
            <person name="Liachko I."/>
            <person name="Sullivan S."/>
            <person name="Sone E.D."/>
            <person name="Koren S."/>
            <person name="Silverstein K.A.T."/>
            <person name="Beckman K.B."/>
            <person name="Gohl D.M."/>
        </authorList>
    </citation>
    <scope>NUCLEOTIDE SEQUENCE</scope>
    <source>
        <strain evidence="2">Duluth1</strain>
        <tissue evidence="2">Whole animal</tissue>
    </source>
</reference>
<proteinExistence type="predicted"/>
<organism evidence="2 3">
    <name type="scientific">Dreissena polymorpha</name>
    <name type="common">Zebra mussel</name>
    <name type="synonym">Mytilus polymorpha</name>
    <dbReference type="NCBI Taxonomy" id="45954"/>
    <lineage>
        <taxon>Eukaryota</taxon>
        <taxon>Metazoa</taxon>
        <taxon>Spiralia</taxon>
        <taxon>Lophotrochozoa</taxon>
        <taxon>Mollusca</taxon>
        <taxon>Bivalvia</taxon>
        <taxon>Autobranchia</taxon>
        <taxon>Heteroconchia</taxon>
        <taxon>Euheterodonta</taxon>
        <taxon>Imparidentia</taxon>
        <taxon>Neoheterodontei</taxon>
        <taxon>Myida</taxon>
        <taxon>Dreissenoidea</taxon>
        <taxon>Dreissenidae</taxon>
        <taxon>Dreissena</taxon>
    </lineage>
</organism>
<keyword evidence="1" id="KW-0175">Coiled coil</keyword>
<dbReference type="AlphaFoldDB" id="A0A9D4GGV1"/>
<comment type="caution">
    <text evidence="2">The sequence shown here is derived from an EMBL/GenBank/DDBJ whole genome shotgun (WGS) entry which is preliminary data.</text>
</comment>
<evidence type="ECO:0000313" key="3">
    <source>
        <dbReference type="Proteomes" id="UP000828390"/>
    </source>
</evidence>
<dbReference type="Proteomes" id="UP000828390">
    <property type="component" value="Unassembled WGS sequence"/>
</dbReference>
<dbReference type="EMBL" id="JAIWYP010000005">
    <property type="protein sequence ID" value="KAH3816563.1"/>
    <property type="molecule type" value="Genomic_DNA"/>
</dbReference>
<reference evidence="2" key="2">
    <citation type="submission" date="2020-11" db="EMBL/GenBank/DDBJ databases">
        <authorList>
            <person name="McCartney M.A."/>
            <person name="Auch B."/>
            <person name="Kono T."/>
            <person name="Mallez S."/>
            <person name="Becker A."/>
            <person name="Gohl D.M."/>
            <person name="Silverstein K.A.T."/>
            <person name="Koren S."/>
            <person name="Bechman K.B."/>
            <person name="Herman A."/>
            <person name="Abrahante J.E."/>
            <person name="Garbe J."/>
        </authorList>
    </citation>
    <scope>NUCLEOTIDE SEQUENCE</scope>
    <source>
        <strain evidence="2">Duluth1</strain>
        <tissue evidence="2">Whole animal</tissue>
    </source>
</reference>
<sequence>MKVSQFLVSFQSCSCKDIDALNQNINSLNNNMGTLQSNFDKLARALNVTQEQLGMKESLLTIMMLEKQNLSASLTYHQMLLNTSQVRVIYFSGK</sequence>
<keyword evidence="3" id="KW-1185">Reference proteome</keyword>
<evidence type="ECO:0000313" key="2">
    <source>
        <dbReference type="EMBL" id="KAH3816563.1"/>
    </source>
</evidence>
<name>A0A9D4GGV1_DREPO</name>
<gene>
    <name evidence="2" type="ORF">DPMN_118081</name>
</gene>